<evidence type="ECO:0000259" key="1">
    <source>
        <dbReference type="Pfam" id="PF01636"/>
    </source>
</evidence>
<dbReference type="InterPro" id="IPR011009">
    <property type="entry name" value="Kinase-like_dom_sf"/>
</dbReference>
<sequence>MSDIAAAERLRAWVREDFGIDLVAIDPVGSGADVAAEVGRGTSAAGERYAVKWSGGGTTAGLAVSAWLAGRGVPGVAGPVPTRGGGLWSERAGRRLSLAPWASDEGALDGGMTAEHWEAYGAMLAQVHSMPVAEAPESLPREEHTHERWASAVRVLHGECTSDELPDDHLVRSLAAEWRSAADRIAALLTHADALGRKLRAQYAPEVVCHGDPHLGNVLLRGADVSLIDWDDAVLAPRERDLLFAIGGVLLPFAPVSRQEQQWFFAGYGPVDVDPHRLAYYRCVRALEDLAVPAAQVLENRAPEAERADALSLFRGVVSSTGLVGLALASAGNGSTAVTS</sequence>
<dbReference type="Gene3D" id="3.30.200.20">
    <property type="entry name" value="Phosphorylase Kinase, domain 1"/>
    <property type="match status" value="1"/>
</dbReference>
<dbReference type="Proteomes" id="UP000199529">
    <property type="component" value="Unassembled WGS sequence"/>
</dbReference>
<dbReference type="Gene3D" id="1.20.58.840">
    <property type="match status" value="1"/>
</dbReference>
<evidence type="ECO:0000313" key="2">
    <source>
        <dbReference type="EMBL" id="SDZ28469.1"/>
    </source>
</evidence>
<dbReference type="Pfam" id="PF01636">
    <property type="entry name" value="APH"/>
    <property type="match status" value="1"/>
</dbReference>
<reference evidence="3" key="1">
    <citation type="submission" date="2016-10" db="EMBL/GenBank/DDBJ databases">
        <authorList>
            <person name="Varghese N."/>
            <person name="Submissions S."/>
        </authorList>
    </citation>
    <scope>NUCLEOTIDE SEQUENCE [LARGE SCALE GENOMIC DNA]</scope>
    <source>
        <strain evidence="3">CGMCC 4.3530</strain>
    </source>
</reference>
<proteinExistence type="predicted"/>
<organism evidence="2 3">
    <name type="scientific">Saccharopolyspora shandongensis</name>
    <dbReference type="NCBI Taxonomy" id="418495"/>
    <lineage>
        <taxon>Bacteria</taxon>
        <taxon>Bacillati</taxon>
        <taxon>Actinomycetota</taxon>
        <taxon>Actinomycetes</taxon>
        <taxon>Pseudonocardiales</taxon>
        <taxon>Pseudonocardiaceae</taxon>
        <taxon>Saccharopolyspora</taxon>
    </lineage>
</organism>
<dbReference type="Gene3D" id="1.10.510.10">
    <property type="entry name" value="Transferase(Phosphotransferase) domain 1"/>
    <property type="match status" value="1"/>
</dbReference>
<evidence type="ECO:0000313" key="3">
    <source>
        <dbReference type="Proteomes" id="UP000199529"/>
    </source>
</evidence>
<dbReference type="EMBL" id="FNOK01000057">
    <property type="protein sequence ID" value="SDZ28469.1"/>
    <property type="molecule type" value="Genomic_DNA"/>
</dbReference>
<dbReference type="SUPFAM" id="SSF56112">
    <property type="entry name" value="Protein kinase-like (PK-like)"/>
    <property type="match status" value="1"/>
</dbReference>
<dbReference type="OrthoDB" id="236897at2"/>
<dbReference type="InterPro" id="IPR002575">
    <property type="entry name" value="Aminoglycoside_PTrfase"/>
</dbReference>
<accession>A0A1H3RU91</accession>
<dbReference type="AlphaFoldDB" id="A0A1H3RU91"/>
<feature type="domain" description="Aminoglycoside phosphotransferase" evidence="1">
    <location>
        <begin position="63"/>
        <end position="249"/>
    </location>
</feature>
<name>A0A1H3RU91_9PSEU</name>
<dbReference type="GO" id="GO:0016740">
    <property type="term" value="F:transferase activity"/>
    <property type="evidence" value="ECO:0007669"/>
    <property type="project" value="UniProtKB-KW"/>
</dbReference>
<dbReference type="RefSeq" id="WP_093275814.1">
    <property type="nucleotide sequence ID" value="NZ_FNOK01000057.1"/>
</dbReference>
<protein>
    <submittedName>
        <fullName evidence="2">Spectinomycin phosphotransferase</fullName>
    </submittedName>
</protein>
<keyword evidence="2" id="KW-0808">Transferase</keyword>
<gene>
    <name evidence="2" type="ORF">SAMN05216215_105727</name>
</gene>
<keyword evidence="3" id="KW-1185">Reference proteome</keyword>
<dbReference type="STRING" id="418495.SAMN05216215_105727"/>